<dbReference type="Gramene" id="AUR62038356-RA">
    <property type="protein sequence ID" value="AUR62038356-RA:cds"/>
    <property type="gene ID" value="AUR62038356"/>
</dbReference>
<feature type="domain" description="F-box" evidence="2">
    <location>
        <begin position="11"/>
        <end position="47"/>
    </location>
</feature>
<feature type="transmembrane region" description="Helical" evidence="1">
    <location>
        <begin position="837"/>
        <end position="857"/>
    </location>
</feature>
<evidence type="ECO:0000313" key="3">
    <source>
        <dbReference type="EnsemblPlants" id="AUR62038356-RA:cds"/>
    </source>
</evidence>
<reference evidence="3" key="1">
    <citation type="journal article" date="2017" name="Nature">
        <title>The genome of Chenopodium quinoa.</title>
        <authorList>
            <person name="Jarvis D.E."/>
            <person name="Ho Y.S."/>
            <person name="Lightfoot D.J."/>
            <person name="Schmoeckel S.M."/>
            <person name="Li B."/>
            <person name="Borm T.J.A."/>
            <person name="Ohyanagi H."/>
            <person name="Mineta K."/>
            <person name="Michell C.T."/>
            <person name="Saber N."/>
            <person name="Kharbatia N.M."/>
            <person name="Rupper R.R."/>
            <person name="Sharp A.R."/>
            <person name="Dally N."/>
            <person name="Boughton B.A."/>
            <person name="Woo Y.H."/>
            <person name="Gao G."/>
            <person name="Schijlen E.G.W.M."/>
            <person name="Guo X."/>
            <person name="Momin A.A."/>
            <person name="Negrao S."/>
            <person name="Al-Babili S."/>
            <person name="Gehring C."/>
            <person name="Roessner U."/>
            <person name="Jung C."/>
            <person name="Murphy K."/>
            <person name="Arold S.T."/>
            <person name="Gojobori T."/>
            <person name="van der Linden C.G."/>
            <person name="van Loo E.N."/>
            <person name="Jellen E.N."/>
            <person name="Maughan P.J."/>
            <person name="Tester M."/>
        </authorList>
    </citation>
    <scope>NUCLEOTIDE SEQUENCE [LARGE SCALE GENOMIC DNA]</scope>
    <source>
        <strain evidence="3">cv. PI 614886</strain>
    </source>
</reference>
<dbReference type="InterPro" id="IPR055357">
    <property type="entry name" value="LRR_At1g61320_AtMIF1"/>
</dbReference>
<dbReference type="CDD" id="cd22160">
    <property type="entry name" value="F-box_AtFBL13-like"/>
    <property type="match status" value="1"/>
</dbReference>
<name>A0A803N072_CHEQI</name>
<sequence length="915" mass="104170">MEKKFYLENESDRISELPEFIKTHILSYLDTKDAVRTSILSRCWRALPTWLLDLDLSSYYLSTALTNEYLSDLYDDASKMRRESIIRMREGFYAFLDRVFESSLEVDNVKLYVPGFGFDLKSRLDHWLDGAVRRRVKELELEIGVRECPRYSFPESGLVANSITKLKLRKCEVKFLSVMDNLLPSLQELCLEDVCLNSMALESLLGNCIYLKNVTLMNCDGLRTLEISSLTKLEKVTFGHSVLTTVYVESIKVDAPNLLEFRYIYDGDSIGNTCQIEIVDCKIMKHLELNGCHLHDKDLNFLLENFPLLEELFLQNCDNLVDVDVYCQNLVRLAFDNCRELVKIRVSTPNLKFFTYMGEDPIPFVYKGPALKLTDACLRLKSVLKNEYWFVGLIKLLEKLSDSETLTIEVASEEDIIIPGWLRIKSRPTLYAVKNLLIAFQLSRLKSPVEVFDSLLWLAPCPESISISDGDFSASKSIKFLYERPLKGKKNGGRWKSSNCWQHSLKKVWIENQGRAKDDMKLVNFFEKGRIGGKGMMRQVRLVVEAGAMTSLYVLSVARLITKLQVAGQILCVAIARRKVIPRPTVMSLSPEVVNIPTNEFDAPIIHEDFAEFSIEEELALVTQWVANKSKHIMNQAQKLLGLTSVRGALAAIAHPFFWFFPVTHVQLSIPGNSRHQIGRMHVVDALYDLQHSGVYDIIGKHEDSATCIEYSPETGLFPLQAHKFYGVQDPLAQECFEAIKSTKSPEEVARIGRKMQRRRPDLVAESLGHTVLGWRPVPTNNSRLEHEKFRDFGNEQALIWHETNIPYAVWKPESTRTLSLNYQPSEAGLLVSGHPAVWFLLLVLSVHCCCLFLLCFASYCCFWLYLLWLLLCCSLPGAMCLLLAAAAVLLGLRVGAVCWLVPSSSVQLLVWSWS</sequence>
<evidence type="ECO:0000256" key="1">
    <source>
        <dbReference type="SAM" id="Phobius"/>
    </source>
</evidence>
<dbReference type="Gene3D" id="1.20.1280.50">
    <property type="match status" value="1"/>
</dbReference>
<reference evidence="3" key="2">
    <citation type="submission" date="2021-03" db="UniProtKB">
        <authorList>
            <consortium name="EnsemblPlants"/>
        </authorList>
    </citation>
    <scope>IDENTIFICATION</scope>
</reference>
<dbReference type="InterPro" id="IPR053772">
    <property type="entry name" value="At1g61320/At1g61330-like"/>
</dbReference>
<dbReference type="EnsemblPlants" id="AUR62038356-RA">
    <property type="protein sequence ID" value="AUR62038356-RA:cds"/>
    <property type="gene ID" value="AUR62038356"/>
</dbReference>
<dbReference type="SUPFAM" id="SSF52047">
    <property type="entry name" value="RNI-like"/>
    <property type="match status" value="1"/>
</dbReference>
<keyword evidence="1" id="KW-0812">Transmembrane</keyword>
<dbReference type="InterPro" id="IPR036047">
    <property type="entry name" value="F-box-like_dom_sf"/>
</dbReference>
<accession>A0A803N072</accession>
<protein>
    <recommendedName>
        <fullName evidence="2">F-box domain-containing protein</fullName>
    </recommendedName>
</protein>
<dbReference type="Gene3D" id="3.80.10.10">
    <property type="entry name" value="Ribonuclease Inhibitor"/>
    <property type="match status" value="1"/>
</dbReference>
<organism evidence="3 4">
    <name type="scientific">Chenopodium quinoa</name>
    <name type="common">Quinoa</name>
    <dbReference type="NCBI Taxonomy" id="63459"/>
    <lineage>
        <taxon>Eukaryota</taxon>
        <taxon>Viridiplantae</taxon>
        <taxon>Streptophyta</taxon>
        <taxon>Embryophyta</taxon>
        <taxon>Tracheophyta</taxon>
        <taxon>Spermatophyta</taxon>
        <taxon>Magnoliopsida</taxon>
        <taxon>eudicotyledons</taxon>
        <taxon>Gunneridae</taxon>
        <taxon>Pentapetalae</taxon>
        <taxon>Caryophyllales</taxon>
        <taxon>Chenopodiaceae</taxon>
        <taxon>Chenopodioideae</taxon>
        <taxon>Atripliceae</taxon>
        <taxon>Chenopodium</taxon>
    </lineage>
</organism>
<dbReference type="SUPFAM" id="SSF81383">
    <property type="entry name" value="F-box domain"/>
    <property type="match status" value="1"/>
</dbReference>
<dbReference type="AlphaFoldDB" id="A0A803N072"/>
<dbReference type="PANTHER" id="PTHR34145">
    <property type="entry name" value="OS02G0105600 PROTEIN"/>
    <property type="match status" value="1"/>
</dbReference>
<dbReference type="InterPro" id="IPR032675">
    <property type="entry name" value="LRR_dom_sf"/>
</dbReference>
<proteinExistence type="predicted"/>
<keyword evidence="1" id="KW-1133">Transmembrane helix</keyword>
<dbReference type="InterPro" id="IPR053781">
    <property type="entry name" value="F-box_AtFBL13-like"/>
</dbReference>
<evidence type="ECO:0000313" key="4">
    <source>
        <dbReference type="Proteomes" id="UP000596660"/>
    </source>
</evidence>
<keyword evidence="1" id="KW-0472">Membrane</keyword>
<dbReference type="PROSITE" id="PS50181">
    <property type="entry name" value="FBOX"/>
    <property type="match status" value="1"/>
</dbReference>
<evidence type="ECO:0000259" key="2">
    <source>
        <dbReference type="PROSITE" id="PS50181"/>
    </source>
</evidence>
<keyword evidence="4" id="KW-1185">Reference proteome</keyword>
<feature type="transmembrane region" description="Helical" evidence="1">
    <location>
        <begin position="864"/>
        <end position="889"/>
    </location>
</feature>
<dbReference type="Proteomes" id="UP000596660">
    <property type="component" value="Unplaced"/>
</dbReference>
<dbReference type="Pfam" id="PF23622">
    <property type="entry name" value="LRR_At1g61320_AtMIF1"/>
    <property type="match status" value="2"/>
</dbReference>
<dbReference type="PANTHER" id="PTHR34145:SF51">
    <property type="entry name" value="FBD DOMAIN-CONTAINING PROTEIN"/>
    <property type="match status" value="1"/>
</dbReference>
<dbReference type="InterPro" id="IPR001810">
    <property type="entry name" value="F-box_dom"/>
</dbReference>
<dbReference type="Pfam" id="PF00646">
    <property type="entry name" value="F-box"/>
    <property type="match status" value="1"/>
</dbReference>